<dbReference type="Pfam" id="PF00582">
    <property type="entry name" value="Usp"/>
    <property type="match status" value="1"/>
</dbReference>
<keyword evidence="3" id="KW-1185">Reference proteome</keyword>
<dbReference type="Proteomes" id="UP000008366">
    <property type="component" value="Unassembled WGS sequence"/>
</dbReference>
<dbReference type="OrthoDB" id="4863809at2"/>
<dbReference type="AlphaFoldDB" id="K6W7B1"/>
<protein>
    <submittedName>
        <fullName evidence="2">UspA family protein</fullName>
    </submittedName>
</protein>
<proteinExistence type="predicted"/>
<evidence type="ECO:0000259" key="1">
    <source>
        <dbReference type="Pfam" id="PF00582"/>
    </source>
</evidence>
<dbReference type="EMBL" id="BAHD01000016">
    <property type="protein sequence ID" value="GAB95080.1"/>
    <property type="molecule type" value="Genomic_DNA"/>
</dbReference>
<name>K6W7B1_9MICO</name>
<dbReference type="STRING" id="1184609.KILIM_016_00200"/>
<dbReference type="eggNOG" id="ENOG503292R">
    <property type="taxonomic scope" value="Bacteria"/>
</dbReference>
<dbReference type="Gene3D" id="3.40.50.12370">
    <property type="match status" value="1"/>
</dbReference>
<gene>
    <name evidence="2" type="ORF">KILIM_016_00200</name>
</gene>
<sequence length="185" mass="19151">MTRSNWALTPPLTGIVARDVVAGLLDSGSAQQVARAAVQEAAARGARVRFLHVVPEGTALEEREASDSKNFTAALRALREFPRVPVTFEVAEGEPGPVFVDRSAEAGILVIAADDPIEAETGGRASAAAGRRACAAGTSGRGRGGERRSMSRAAQLAAYCQRYAACDVLAVRYVPGAAGDLASTV</sequence>
<dbReference type="InterPro" id="IPR006016">
    <property type="entry name" value="UspA"/>
</dbReference>
<dbReference type="RefSeq" id="WP_006591612.1">
    <property type="nucleotide sequence ID" value="NZ_BAHD01000016.1"/>
</dbReference>
<reference evidence="2 3" key="1">
    <citation type="submission" date="2012-08" db="EMBL/GenBank/DDBJ databases">
        <title>Whole genome shotgun sequence of Kineosphaera limosa NBRC 100340.</title>
        <authorList>
            <person name="Yoshida I."/>
            <person name="Isaki S."/>
            <person name="Hosoyama A."/>
            <person name="Tsuchikane K."/>
            <person name="Katsumata H."/>
            <person name="Ando Y."/>
            <person name="Ohji S."/>
            <person name="Hamada M."/>
            <person name="Tamura T."/>
            <person name="Yamazoe A."/>
            <person name="Yamazaki S."/>
            <person name="Fujita N."/>
        </authorList>
    </citation>
    <scope>NUCLEOTIDE SEQUENCE [LARGE SCALE GENOMIC DNA]</scope>
    <source>
        <strain evidence="2 3">NBRC 100340</strain>
    </source>
</reference>
<accession>K6W7B1</accession>
<feature type="domain" description="UspA" evidence="1">
    <location>
        <begin position="19"/>
        <end position="106"/>
    </location>
</feature>
<organism evidence="2 3">
    <name type="scientific">Kineosphaera limosa NBRC 100340</name>
    <dbReference type="NCBI Taxonomy" id="1184609"/>
    <lineage>
        <taxon>Bacteria</taxon>
        <taxon>Bacillati</taxon>
        <taxon>Actinomycetota</taxon>
        <taxon>Actinomycetes</taxon>
        <taxon>Micrococcales</taxon>
        <taxon>Dermatophilaceae</taxon>
        <taxon>Kineosphaera</taxon>
    </lineage>
</organism>
<evidence type="ECO:0000313" key="3">
    <source>
        <dbReference type="Proteomes" id="UP000008366"/>
    </source>
</evidence>
<comment type="caution">
    <text evidence="2">The sequence shown here is derived from an EMBL/GenBank/DDBJ whole genome shotgun (WGS) entry which is preliminary data.</text>
</comment>
<dbReference type="SUPFAM" id="SSF52402">
    <property type="entry name" value="Adenine nucleotide alpha hydrolases-like"/>
    <property type="match status" value="1"/>
</dbReference>
<evidence type="ECO:0000313" key="2">
    <source>
        <dbReference type="EMBL" id="GAB95080.1"/>
    </source>
</evidence>